<sequence length="184" mass="20094">MPRFENLQNNLRTHRHRILDINLLQTPAHITGQGFDEGGSVLQLDEIERADVGKVREQVVKGGLIHVAVESGSGSGSLDGEGSNVDLLVPPFLIPDQHLYRIHHPFPSAVHKSDMREIRERAGLQPRRDHLRFGCDRARGGAGREAQSESSSGGNSDKVPGRALVPVESRDGYFLGMPGVGVVR</sequence>
<keyword evidence="3" id="KW-1185">Reference proteome</keyword>
<evidence type="ECO:0000256" key="1">
    <source>
        <dbReference type="SAM" id="MobiDB-lite"/>
    </source>
</evidence>
<dbReference type="Proteomes" id="UP000305067">
    <property type="component" value="Unassembled WGS sequence"/>
</dbReference>
<evidence type="ECO:0000313" key="2">
    <source>
        <dbReference type="EMBL" id="TFK97472.1"/>
    </source>
</evidence>
<name>A0A5C3Q664_9AGAR</name>
<gene>
    <name evidence="2" type="ORF">BDV98DRAFT_574532</name>
</gene>
<reference evidence="2 3" key="1">
    <citation type="journal article" date="2019" name="Nat. Ecol. Evol.">
        <title>Megaphylogeny resolves global patterns of mushroom evolution.</title>
        <authorList>
            <person name="Varga T."/>
            <person name="Krizsan K."/>
            <person name="Foldi C."/>
            <person name="Dima B."/>
            <person name="Sanchez-Garcia M."/>
            <person name="Sanchez-Ramirez S."/>
            <person name="Szollosi G.J."/>
            <person name="Szarkandi J.G."/>
            <person name="Papp V."/>
            <person name="Albert L."/>
            <person name="Andreopoulos W."/>
            <person name="Angelini C."/>
            <person name="Antonin V."/>
            <person name="Barry K.W."/>
            <person name="Bougher N.L."/>
            <person name="Buchanan P."/>
            <person name="Buyck B."/>
            <person name="Bense V."/>
            <person name="Catcheside P."/>
            <person name="Chovatia M."/>
            <person name="Cooper J."/>
            <person name="Damon W."/>
            <person name="Desjardin D."/>
            <person name="Finy P."/>
            <person name="Geml J."/>
            <person name="Haridas S."/>
            <person name="Hughes K."/>
            <person name="Justo A."/>
            <person name="Karasinski D."/>
            <person name="Kautmanova I."/>
            <person name="Kiss B."/>
            <person name="Kocsube S."/>
            <person name="Kotiranta H."/>
            <person name="LaButti K.M."/>
            <person name="Lechner B.E."/>
            <person name="Liimatainen K."/>
            <person name="Lipzen A."/>
            <person name="Lukacs Z."/>
            <person name="Mihaltcheva S."/>
            <person name="Morgado L.N."/>
            <person name="Niskanen T."/>
            <person name="Noordeloos M.E."/>
            <person name="Ohm R.A."/>
            <person name="Ortiz-Santana B."/>
            <person name="Ovrebo C."/>
            <person name="Racz N."/>
            <person name="Riley R."/>
            <person name="Savchenko A."/>
            <person name="Shiryaev A."/>
            <person name="Soop K."/>
            <person name="Spirin V."/>
            <person name="Szebenyi C."/>
            <person name="Tomsovsky M."/>
            <person name="Tulloss R.E."/>
            <person name="Uehling J."/>
            <person name="Grigoriev I.V."/>
            <person name="Vagvolgyi C."/>
            <person name="Papp T."/>
            <person name="Martin F.M."/>
            <person name="Miettinen O."/>
            <person name="Hibbett D.S."/>
            <person name="Nagy L.G."/>
        </authorList>
    </citation>
    <scope>NUCLEOTIDE SEQUENCE [LARGE SCALE GENOMIC DNA]</scope>
    <source>
        <strain evidence="2 3">CBS 309.79</strain>
    </source>
</reference>
<evidence type="ECO:0000313" key="3">
    <source>
        <dbReference type="Proteomes" id="UP000305067"/>
    </source>
</evidence>
<dbReference type="AlphaFoldDB" id="A0A5C3Q664"/>
<organism evidence="2 3">
    <name type="scientific">Pterulicium gracile</name>
    <dbReference type="NCBI Taxonomy" id="1884261"/>
    <lineage>
        <taxon>Eukaryota</taxon>
        <taxon>Fungi</taxon>
        <taxon>Dikarya</taxon>
        <taxon>Basidiomycota</taxon>
        <taxon>Agaricomycotina</taxon>
        <taxon>Agaricomycetes</taxon>
        <taxon>Agaricomycetidae</taxon>
        <taxon>Agaricales</taxon>
        <taxon>Pleurotineae</taxon>
        <taxon>Pterulaceae</taxon>
        <taxon>Pterulicium</taxon>
    </lineage>
</organism>
<dbReference type="EMBL" id="ML178847">
    <property type="protein sequence ID" value="TFK97472.1"/>
    <property type="molecule type" value="Genomic_DNA"/>
</dbReference>
<proteinExistence type="predicted"/>
<accession>A0A5C3Q664</accession>
<protein>
    <submittedName>
        <fullName evidence="2">Uncharacterized protein</fullName>
    </submittedName>
</protein>
<feature type="region of interest" description="Disordered" evidence="1">
    <location>
        <begin position="134"/>
        <end position="162"/>
    </location>
</feature>